<comment type="caution">
    <text evidence="2">The sequence shown here is derived from an EMBL/GenBank/DDBJ whole genome shotgun (WGS) entry which is preliminary data.</text>
</comment>
<feature type="compositionally biased region" description="Polar residues" evidence="1">
    <location>
        <begin position="77"/>
        <end position="89"/>
    </location>
</feature>
<evidence type="ECO:0000313" key="2">
    <source>
        <dbReference type="EMBL" id="KAF5834311.1"/>
    </source>
</evidence>
<feature type="region of interest" description="Disordered" evidence="1">
    <location>
        <begin position="47"/>
        <end position="104"/>
    </location>
</feature>
<evidence type="ECO:0000256" key="1">
    <source>
        <dbReference type="SAM" id="MobiDB-lite"/>
    </source>
</evidence>
<evidence type="ECO:0008006" key="4">
    <source>
        <dbReference type="Google" id="ProtNLM"/>
    </source>
</evidence>
<name>A0ABQ7GI67_DUNSA</name>
<organism evidence="2 3">
    <name type="scientific">Dunaliella salina</name>
    <name type="common">Green alga</name>
    <name type="synonym">Protococcus salinus</name>
    <dbReference type="NCBI Taxonomy" id="3046"/>
    <lineage>
        <taxon>Eukaryota</taxon>
        <taxon>Viridiplantae</taxon>
        <taxon>Chlorophyta</taxon>
        <taxon>core chlorophytes</taxon>
        <taxon>Chlorophyceae</taxon>
        <taxon>CS clade</taxon>
        <taxon>Chlamydomonadales</taxon>
        <taxon>Dunaliellaceae</taxon>
        <taxon>Dunaliella</taxon>
    </lineage>
</organism>
<sequence length="123" mass="13405">MVLYRHPLLTSEYANVPAEQRVKLGCCCLNGCNKKLDGRRPSDAWQRVEEHVAEGSSSSSSSSRYTAGKKDLGTDPLNVTFSEPASRQSGDAGDTEQWAEPEHAAEFVLHIDGEGDGPLEELQ</sequence>
<gene>
    <name evidence="2" type="ORF">DUNSADRAFT_9054</name>
</gene>
<dbReference type="EMBL" id="MU069764">
    <property type="protein sequence ID" value="KAF5834311.1"/>
    <property type="molecule type" value="Genomic_DNA"/>
</dbReference>
<reference evidence="2" key="1">
    <citation type="submission" date="2017-08" db="EMBL/GenBank/DDBJ databases">
        <authorList>
            <person name="Polle J.E."/>
            <person name="Barry K."/>
            <person name="Cushman J."/>
            <person name="Schmutz J."/>
            <person name="Tran D."/>
            <person name="Hathwaick L.T."/>
            <person name="Yim W.C."/>
            <person name="Jenkins J."/>
            <person name="Mckie-Krisberg Z.M."/>
            <person name="Prochnik S."/>
            <person name="Lindquist E."/>
            <person name="Dockter R.B."/>
            <person name="Adam C."/>
            <person name="Molina H."/>
            <person name="Bunkerborg J."/>
            <person name="Jin E."/>
            <person name="Buchheim M."/>
            <person name="Magnuson J."/>
        </authorList>
    </citation>
    <scope>NUCLEOTIDE SEQUENCE</scope>
    <source>
        <strain evidence="2">CCAP 19/18</strain>
    </source>
</reference>
<dbReference type="Proteomes" id="UP000815325">
    <property type="component" value="Unassembled WGS sequence"/>
</dbReference>
<evidence type="ECO:0000313" key="3">
    <source>
        <dbReference type="Proteomes" id="UP000815325"/>
    </source>
</evidence>
<protein>
    <recommendedName>
        <fullName evidence="4">Encoded protein</fullName>
    </recommendedName>
</protein>
<proteinExistence type="predicted"/>
<feature type="non-terminal residue" evidence="2">
    <location>
        <position position="123"/>
    </location>
</feature>
<keyword evidence="3" id="KW-1185">Reference proteome</keyword>
<accession>A0ABQ7GI67</accession>